<feature type="domain" description="Flavodoxin-like" evidence="1">
    <location>
        <begin position="4"/>
        <end position="151"/>
    </location>
</feature>
<sequence>MKKILIIYYSSTGNTEKMAKLIEEGAKKEEGLVVATKKVEEVKVEELLKADGIIIGSPTYYGSMAAQIKELLDKSVTFHGKLEGKIGAAFSSSANIGGGNETTITDILKALLIHGMLIQGDPEGGHYGVVSIGAPDSRVEAQCRRLGERVAKLVKRTI</sequence>
<dbReference type="GO" id="GO:0016020">
    <property type="term" value="C:membrane"/>
    <property type="evidence" value="ECO:0007669"/>
    <property type="project" value="TreeGrafter"/>
</dbReference>
<dbReference type="PANTHER" id="PTHR30546:SF57">
    <property type="entry name" value="FLAVODOXIN FAMILY PROTEIN"/>
    <property type="match status" value="1"/>
</dbReference>
<protein>
    <submittedName>
        <fullName evidence="2">Flavodoxin</fullName>
    </submittedName>
</protein>
<dbReference type="Pfam" id="PF00258">
    <property type="entry name" value="Flavodoxin_1"/>
    <property type="match status" value="1"/>
</dbReference>
<name>A0A2M7EAQ2_9BACT</name>
<dbReference type="SUPFAM" id="SSF52218">
    <property type="entry name" value="Flavoproteins"/>
    <property type="match status" value="1"/>
</dbReference>
<accession>A0A2M7EAQ2</accession>
<dbReference type="Proteomes" id="UP000228886">
    <property type="component" value="Unassembled WGS sequence"/>
</dbReference>
<dbReference type="InterPro" id="IPR029039">
    <property type="entry name" value="Flavoprotein-like_sf"/>
</dbReference>
<dbReference type="PROSITE" id="PS50902">
    <property type="entry name" value="FLAVODOXIN_LIKE"/>
    <property type="match status" value="1"/>
</dbReference>
<dbReference type="GO" id="GO:0009055">
    <property type="term" value="F:electron transfer activity"/>
    <property type="evidence" value="ECO:0007669"/>
    <property type="project" value="InterPro"/>
</dbReference>
<dbReference type="PANTHER" id="PTHR30546">
    <property type="entry name" value="FLAVODOXIN-RELATED PROTEIN WRBA-RELATED"/>
    <property type="match status" value="1"/>
</dbReference>
<comment type="caution">
    <text evidence="2">The sequence shown here is derived from an EMBL/GenBank/DDBJ whole genome shotgun (WGS) entry which is preliminary data.</text>
</comment>
<dbReference type="PROSITE" id="PS00201">
    <property type="entry name" value="FLAVODOXIN"/>
    <property type="match status" value="1"/>
</dbReference>
<dbReference type="AlphaFoldDB" id="A0A2M7EAQ2"/>
<dbReference type="GO" id="GO:0010181">
    <property type="term" value="F:FMN binding"/>
    <property type="evidence" value="ECO:0007669"/>
    <property type="project" value="InterPro"/>
</dbReference>
<reference evidence="3" key="1">
    <citation type="submission" date="2017-09" db="EMBL/GenBank/DDBJ databases">
        <title>Depth-based differentiation of microbial function through sediment-hosted aquifers and enrichment of novel symbionts in the deep terrestrial subsurface.</title>
        <authorList>
            <person name="Probst A.J."/>
            <person name="Ladd B."/>
            <person name="Jarett J.K."/>
            <person name="Geller-Mcgrath D.E."/>
            <person name="Sieber C.M.K."/>
            <person name="Emerson J.B."/>
            <person name="Anantharaman K."/>
            <person name="Thomas B.C."/>
            <person name="Malmstrom R."/>
            <person name="Stieglmeier M."/>
            <person name="Klingl A."/>
            <person name="Woyke T."/>
            <person name="Ryan C.M."/>
            <person name="Banfield J.F."/>
        </authorList>
    </citation>
    <scope>NUCLEOTIDE SEQUENCE [LARGE SCALE GENOMIC DNA]</scope>
</reference>
<proteinExistence type="predicted"/>
<evidence type="ECO:0000313" key="2">
    <source>
        <dbReference type="EMBL" id="PIV64817.1"/>
    </source>
</evidence>
<dbReference type="GO" id="GO:0003955">
    <property type="term" value="F:NAD(P)H dehydrogenase (quinone) activity"/>
    <property type="evidence" value="ECO:0007669"/>
    <property type="project" value="TreeGrafter"/>
</dbReference>
<evidence type="ECO:0000259" key="1">
    <source>
        <dbReference type="PROSITE" id="PS50902"/>
    </source>
</evidence>
<dbReference type="InterPro" id="IPR008254">
    <property type="entry name" value="Flavodoxin/NO_synth"/>
</dbReference>
<gene>
    <name evidence="2" type="ORF">COS11_00230</name>
</gene>
<dbReference type="Gene3D" id="3.40.50.360">
    <property type="match status" value="1"/>
</dbReference>
<evidence type="ECO:0000313" key="3">
    <source>
        <dbReference type="Proteomes" id="UP000228886"/>
    </source>
</evidence>
<organism evidence="2 3">
    <name type="scientific">bacterium (Candidatus Ratteibacteria) CG01_land_8_20_14_3_00_40_19</name>
    <dbReference type="NCBI Taxonomy" id="2014290"/>
    <lineage>
        <taxon>Bacteria</taxon>
        <taxon>Candidatus Ratteibacteria</taxon>
    </lineage>
</organism>
<dbReference type="EMBL" id="PETL01000014">
    <property type="protein sequence ID" value="PIV64817.1"/>
    <property type="molecule type" value="Genomic_DNA"/>
</dbReference>
<dbReference type="InterPro" id="IPR001226">
    <property type="entry name" value="Flavodoxin_CS"/>
</dbReference>